<feature type="non-terminal residue" evidence="2">
    <location>
        <position position="60"/>
    </location>
</feature>
<protein>
    <submittedName>
        <fullName evidence="2">Uncharacterized protein</fullName>
    </submittedName>
</protein>
<gene>
    <name evidence="2" type="primary">AVEN_97903_1</name>
    <name evidence="2" type="ORF">NPIL_487961</name>
</gene>
<dbReference type="OrthoDB" id="6432590at2759"/>
<sequence>MGCGASVDGDSDSQASLEEWEKSQRRRRSVLSDGSDADSDNSVTFKKDVQEKALKASGFQ</sequence>
<evidence type="ECO:0000256" key="1">
    <source>
        <dbReference type="SAM" id="MobiDB-lite"/>
    </source>
</evidence>
<dbReference type="AlphaFoldDB" id="A0A8X6TSS9"/>
<evidence type="ECO:0000313" key="3">
    <source>
        <dbReference type="Proteomes" id="UP000887013"/>
    </source>
</evidence>
<accession>A0A8X6TSS9</accession>
<comment type="caution">
    <text evidence="2">The sequence shown here is derived from an EMBL/GenBank/DDBJ whole genome shotgun (WGS) entry which is preliminary data.</text>
</comment>
<dbReference type="EMBL" id="BMAW01065879">
    <property type="protein sequence ID" value="GFT52273.1"/>
    <property type="molecule type" value="Genomic_DNA"/>
</dbReference>
<dbReference type="Proteomes" id="UP000887013">
    <property type="component" value="Unassembled WGS sequence"/>
</dbReference>
<organism evidence="2 3">
    <name type="scientific">Nephila pilipes</name>
    <name type="common">Giant wood spider</name>
    <name type="synonym">Nephila maculata</name>
    <dbReference type="NCBI Taxonomy" id="299642"/>
    <lineage>
        <taxon>Eukaryota</taxon>
        <taxon>Metazoa</taxon>
        <taxon>Ecdysozoa</taxon>
        <taxon>Arthropoda</taxon>
        <taxon>Chelicerata</taxon>
        <taxon>Arachnida</taxon>
        <taxon>Araneae</taxon>
        <taxon>Araneomorphae</taxon>
        <taxon>Entelegynae</taxon>
        <taxon>Araneoidea</taxon>
        <taxon>Nephilidae</taxon>
        <taxon>Nephila</taxon>
    </lineage>
</organism>
<keyword evidence="3" id="KW-1185">Reference proteome</keyword>
<proteinExistence type="predicted"/>
<name>A0A8X6TSS9_NEPPI</name>
<evidence type="ECO:0000313" key="2">
    <source>
        <dbReference type="EMBL" id="GFT52273.1"/>
    </source>
</evidence>
<reference evidence="2" key="1">
    <citation type="submission" date="2020-08" db="EMBL/GenBank/DDBJ databases">
        <title>Multicomponent nature underlies the extraordinary mechanical properties of spider dragline silk.</title>
        <authorList>
            <person name="Kono N."/>
            <person name="Nakamura H."/>
            <person name="Mori M."/>
            <person name="Yoshida Y."/>
            <person name="Ohtoshi R."/>
            <person name="Malay A.D."/>
            <person name="Moran D.A.P."/>
            <person name="Tomita M."/>
            <person name="Numata K."/>
            <person name="Arakawa K."/>
        </authorList>
    </citation>
    <scope>NUCLEOTIDE SEQUENCE</scope>
</reference>
<feature type="region of interest" description="Disordered" evidence="1">
    <location>
        <begin position="1"/>
        <end position="47"/>
    </location>
</feature>